<dbReference type="InterPro" id="IPR006665">
    <property type="entry name" value="OmpA-like"/>
</dbReference>
<protein>
    <recommendedName>
        <fullName evidence="3">OmpA-like domain-containing protein</fullName>
    </recommendedName>
</protein>
<dbReference type="Pfam" id="PF00691">
    <property type="entry name" value="OmpA"/>
    <property type="match status" value="1"/>
</dbReference>
<dbReference type="PROSITE" id="PS51123">
    <property type="entry name" value="OMPA_2"/>
    <property type="match status" value="1"/>
</dbReference>
<feature type="transmembrane region" description="Helical" evidence="2">
    <location>
        <begin position="12"/>
        <end position="31"/>
    </location>
</feature>
<keyword evidence="2" id="KW-0812">Transmembrane</keyword>
<organism evidence="4">
    <name type="scientific">candidate division WOR-3 bacterium</name>
    <dbReference type="NCBI Taxonomy" id="2052148"/>
    <lineage>
        <taxon>Bacteria</taxon>
        <taxon>Bacteria division WOR-3</taxon>
    </lineage>
</organism>
<dbReference type="Gene3D" id="3.30.1330.60">
    <property type="entry name" value="OmpA-like domain"/>
    <property type="match status" value="1"/>
</dbReference>
<evidence type="ECO:0000313" key="4">
    <source>
        <dbReference type="EMBL" id="HGD13053.1"/>
    </source>
</evidence>
<evidence type="ECO:0000259" key="3">
    <source>
        <dbReference type="PROSITE" id="PS51123"/>
    </source>
</evidence>
<keyword evidence="2" id="KW-1133">Transmembrane helix</keyword>
<dbReference type="InterPro" id="IPR036737">
    <property type="entry name" value="OmpA-like_sf"/>
</dbReference>
<proteinExistence type="predicted"/>
<accession>A0A7V3UZN1</accession>
<evidence type="ECO:0000256" key="1">
    <source>
        <dbReference type="PROSITE-ProRule" id="PRU00473"/>
    </source>
</evidence>
<sequence>MKGFFNSLGWLLFLLLLGAGLIFYNFGYLPLQSKSIRMEQEIRMWTGRIDELTDSLRMLTSGADTLFKVSYRFDELFTSPESLKLSTTGETNLRTILPQLVQGAVIEVIGFSDRRVPAASRFSNPWEYSALAAATVARRLIGLGVPAAKIRIVSLGDARSPTDRDNPDFQLLNRRIEIVVRAR</sequence>
<comment type="caution">
    <text evidence="4">The sequence shown here is derived from an EMBL/GenBank/DDBJ whole genome shotgun (WGS) entry which is preliminary data.</text>
</comment>
<dbReference type="SUPFAM" id="SSF103088">
    <property type="entry name" value="OmpA-like"/>
    <property type="match status" value="1"/>
</dbReference>
<dbReference type="GO" id="GO:0016020">
    <property type="term" value="C:membrane"/>
    <property type="evidence" value="ECO:0007669"/>
    <property type="project" value="UniProtKB-UniRule"/>
</dbReference>
<keyword evidence="1 2" id="KW-0472">Membrane</keyword>
<name>A0A7V3UZN1_UNCW3</name>
<feature type="domain" description="OmpA-like" evidence="3">
    <location>
        <begin position="65"/>
        <end position="183"/>
    </location>
</feature>
<dbReference type="EMBL" id="DTMZ01000071">
    <property type="protein sequence ID" value="HGD13053.1"/>
    <property type="molecule type" value="Genomic_DNA"/>
</dbReference>
<evidence type="ECO:0000256" key="2">
    <source>
        <dbReference type="SAM" id="Phobius"/>
    </source>
</evidence>
<reference evidence="4" key="1">
    <citation type="journal article" date="2020" name="mSystems">
        <title>Genome- and Community-Level Interaction Insights into Carbon Utilization and Element Cycling Functions of Hydrothermarchaeota in Hydrothermal Sediment.</title>
        <authorList>
            <person name="Zhou Z."/>
            <person name="Liu Y."/>
            <person name="Xu W."/>
            <person name="Pan J."/>
            <person name="Luo Z.H."/>
            <person name="Li M."/>
        </authorList>
    </citation>
    <scope>NUCLEOTIDE SEQUENCE [LARGE SCALE GENOMIC DNA]</scope>
    <source>
        <strain evidence="4">SpSt-914</strain>
    </source>
</reference>
<gene>
    <name evidence="4" type="ORF">ENX16_03125</name>
</gene>
<dbReference type="AlphaFoldDB" id="A0A7V3UZN1"/>